<dbReference type="EMBL" id="GGEC01084973">
    <property type="protein sequence ID" value="MBX65457.1"/>
    <property type="molecule type" value="Transcribed_RNA"/>
</dbReference>
<reference evidence="1" key="1">
    <citation type="submission" date="2018-02" db="EMBL/GenBank/DDBJ databases">
        <title>Rhizophora mucronata_Transcriptome.</title>
        <authorList>
            <person name="Meera S.P."/>
            <person name="Sreeshan A."/>
            <person name="Augustine A."/>
        </authorList>
    </citation>
    <scope>NUCLEOTIDE SEQUENCE</scope>
    <source>
        <tissue evidence="1">Leaf</tissue>
    </source>
</reference>
<evidence type="ECO:0000313" key="1">
    <source>
        <dbReference type="EMBL" id="MBX65457.1"/>
    </source>
</evidence>
<dbReference type="AlphaFoldDB" id="A0A2P2QF28"/>
<name>A0A2P2QF28_RHIMU</name>
<organism evidence="1">
    <name type="scientific">Rhizophora mucronata</name>
    <name type="common">Asiatic mangrove</name>
    <dbReference type="NCBI Taxonomy" id="61149"/>
    <lineage>
        <taxon>Eukaryota</taxon>
        <taxon>Viridiplantae</taxon>
        <taxon>Streptophyta</taxon>
        <taxon>Embryophyta</taxon>
        <taxon>Tracheophyta</taxon>
        <taxon>Spermatophyta</taxon>
        <taxon>Magnoliopsida</taxon>
        <taxon>eudicotyledons</taxon>
        <taxon>Gunneridae</taxon>
        <taxon>Pentapetalae</taxon>
        <taxon>rosids</taxon>
        <taxon>fabids</taxon>
        <taxon>Malpighiales</taxon>
        <taxon>Rhizophoraceae</taxon>
        <taxon>Rhizophora</taxon>
    </lineage>
</organism>
<protein>
    <submittedName>
        <fullName evidence="1">Uncharacterized protein</fullName>
    </submittedName>
</protein>
<proteinExistence type="predicted"/>
<sequence length="33" mass="3796">MVQENLFFVLIPVTLCCFHTGQMINLRVQILSS</sequence>
<accession>A0A2P2QF28</accession>